<dbReference type="InterPro" id="IPR023600">
    <property type="entry name" value="Folylpolyglutamate_synth_euk"/>
</dbReference>
<dbReference type="Gene3D" id="3.90.190.20">
    <property type="entry name" value="Mur ligase, C-terminal domain"/>
    <property type="match status" value="1"/>
</dbReference>
<comment type="cofactor">
    <cofactor evidence="21">
        <name>a monovalent cation</name>
        <dbReference type="ChEBI" id="CHEBI:60242"/>
    </cofactor>
    <text evidence="21">A monovalent cation.</text>
</comment>
<evidence type="ECO:0000256" key="20">
    <source>
        <dbReference type="ARBA" id="ARBA00047493"/>
    </source>
</evidence>
<evidence type="ECO:0000256" key="5">
    <source>
        <dbReference type="ARBA" id="ARBA00008276"/>
    </source>
</evidence>
<dbReference type="FunFam" id="3.40.1190.10:FF:000009">
    <property type="entry name" value="Folylpolyglutamate synthase"/>
    <property type="match status" value="1"/>
</dbReference>
<dbReference type="STRING" id="2163413.A0A4P6XM56"/>
<feature type="binding site" evidence="23">
    <location>
        <position position="215"/>
    </location>
    <ligand>
        <name>Mg(2+)</name>
        <dbReference type="ChEBI" id="CHEBI:18420"/>
        <label>1</label>
    </ligand>
</feature>
<evidence type="ECO:0000256" key="9">
    <source>
        <dbReference type="ARBA" id="ARBA00022563"/>
    </source>
</evidence>
<evidence type="ECO:0000256" key="16">
    <source>
        <dbReference type="ARBA" id="ARBA00023128"/>
    </source>
</evidence>
<sequence>MTTNLDSMRNARTYKDAITLLNSLQSNYAAIEAVKALNISPAKRSELSINEVREYVRRLGYQTKDFNRLNIIHVTGTKGKGSTCAFIESILTQYKSSGRINKIGLFTSPHLKSVRERIRIDGAPIAESKFTKYFYEVWDKLSTTTSDPEQFPSLQPCDTVKPMYFKYLTVLSFHVFMSEGVDTAIYEVGVGGKYDSTNIIDKPTVAAITSLGIDHTHMLGSTIESIAWNKAGIFKPNCPAVVSEQKEYPGCLKIVEEVAQENNVSDLEVVSESVIPHNVKLGLAGDFQRLNAAVAVKAAQIHLKHLGVESVTTSAIPEEFITGLEKARWDGRCQVVKSFDKYEGINWYIDGAHTLESINVASKWYADASSKCKMPRVLLFNQQSRENARDLLERLHSIVSEKSKINFDHVIFTTNITWSDGSYNDDLVSMNNSKDEIDKLTIQKELAEKWDTLDKKQGGSSRKHIFPDIETSLKFIKSLTVDRQEIEVFVCGSLHLVGGFLTVLEGKRD</sequence>
<dbReference type="Gene3D" id="3.40.1190.10">
    <property type="entry name" value="Mur-like, catalytic domain"/>
    <property type="match status" value="1"/>
</dbReference>
<evidence type="ECO:0000256" key="1">
    <source>
        <dbReference type="ARBA" id="ARBA00004273"/>
    </source>
</evidence>
<gene>
    <name evidence="24" type="primary">MPUL0A13200</name>
    <name evidence="24" type="ORF">METSCH_A13200</name>
</gene>
<evidence type="ECO:0000256" key="22">
    <source>
        <dbReference type="PIRSR" id="PIRSR038895-1"/>
    </source>
</evidence>
<evidence type="ECO:0000256" key="12">
    <source>
        <dbReference type="ARBA" id="ARBA00022741"/>
    </source>
</evidence>
<evidence type="ECO:0000256" key="11">
    <source>
        <dbReference type="ARBA" id="ARBA00022723"/>
    </source>
</evidence>
<comment type="similarity">
    <text evidence="5 21">Belongs to the folylpolyglutamate synthase family.</text>
</comment>
<feature type="binding site" evidence="22">
    <location>
        <position position="350"/>
    </location>
    <ligand>
        <name>ATP</name>
        <dbReference type="ChEBI" id="CHEBI:30616"/>
    </ligand>
</feature>
<dbReference type="SUPFAM" id="SSF53244">
    <property type="entry name" value="MurD-like peptide ligases, peptide-binding domain"/>
    <property type="match status" value="1"/>
</dbReference>
<keyword evidence="15 23" id="KW-0460">Magnesium</keyword>
<evidence type="ECO:0000256" key="7">
    <source>
        <dbReference type="ARBA" id="ARBA00018660"/>
    </source>
</evidence>
<keyword evidence="14 22" id="KW-0067">ATP-binding</keyword>
<reference evidence="25" key="1">
    <citation type="submission" date="2019-03" db="EMBL/GenBank/DDBJ databases">
        <title>Snf2 controls pulcherriminic acid biosynthesis and connects pigmentation and antifungal activity of the yeast Metschnikowia pulcherrima.</title>
        <authorList>
            <person name="Gore-Lloyd D."/>
            <person name="Sumann I."/>
            <person name="Brachmann A.O."/>
            <person name="Schneeberger K."/>
            <person name="Ortiz-Merino R.A."/>
            <person name="Moreno-Beltran M."/>
            <person name="Schlaefli M."/>
            <person name="Kirner P."/>
            <person name="Santos Kron A."/>
            <person name="Wolfe K.H."/>
            <person name="Piel J."/>
            <person name="Ahrens C.H."/>
            <person name="Henk D."/>
            <person name="Freimoser F.M."/>
        </authorList>
    </citation>
    <scope>NUCLEOTIDE SEQUENCE [LARGE SCALE GENOMIC DNA]</scope>
    <source>
        <strain evidence="25">APC 1.2</strain>
    </source>
</reference>
<accession>A0A4P6XM56</accession>
<comment type="function">
    <text evidence="21">Catalyzes conversion of folates to polyglutamate derivatives allowing concentration of folate compounds in the cell and the intracellular retention of these cofactors, which are important substrates for most of the folate-dependent enzymes that are involved in one-carbon transfer reactions involved in purine, pyrimidine and amino acid synthesis.</text>
</comment>
<keyword evidence="25" id="KW-1185">Reference proteome</keyword>
<feature type="binding site" evidence="23">
    <location>
        <position position="187"/>
    </location>
    <ligand>
        <name>Mg(2+)</name>
        <dbReference type="ChEBI" id="CHEBI:18420"/>
        <label>1</label>
    </ligand>
</feature>
<organism evidence="24 25">
    <name type="scientific">Metschnikowia aff. pulcherrima</name>
    <dbReference type="NCBI Taxonomy" id="2163413"/>
    <lineage>
        <taxon>Eukaryota</taxon>
        <taxon>Fungi</taxon>
        <taxon>Dikarya</taxon>
        <taxon>Ascomycota</taxon>
        <taxon>Saccharomycotina</taxon>
        <taxon>Pichiomycetes</taxon>
        <taxon>Metschnikowiaceae</taxon>
        <taxon>Metschnikowia</taxon>
    </lineage>
</organism>
<dbReference type="PANTHER" id="PTHR11136:SF5">
    <property type="entry name" value="FOLYLPOLYGLUTAMATE SYNTHASE, MITOCHONDRIAL"/>
    <property type="match status" value="1"/>
</dbReference>
<dbReference type="GO" id="GO:0005829">
    <property type="term" value="C:cytosol"/>
    <property type="evidence" value="ECO:0007669"/>
    <property type="project" value="TreeGrafter"/>
</dbReference>
<proteinExistence type="inferred from homology"/>
<evidence type="ECO:0000256" key="15">
    <source>
        <dbReference type="ARBA" id="ARBA00022842"/>
    </source>
</evidence>
<dbReference type="InterPro" id="IPR018109">
    <property type="entry name" value="Folylpolyglutamate_synth_CS"/>
</dbReference>
<dbReference type="PANTHER" id="PTHR11136">
    <property type="entry name" value="FOLYLPOLYGLUTAMATE SYNTHASE-RELATED"/>
    <property type="match status" value="1"/>
</dbReference>
<dbReference type="UniPathway" id="UPA00850"/>
<evidence type="ECO:0000256" key="13">
    <source>
        <dbReference type="ARBA" id="ARBA00022792"/>
    </source>
</evidence>
<name>A0A4P6XM56_9ASCO</name>
<dbReference type="GO" id="GO:0006730">
    <property type="term" value="P:one-carbon metabolic process"/>
    <property type="evidence" value="ECO:0007669"/>
    <property type="project" value="UniProtKB-KW"/>
</dbReference>
<dbReference type="EMBL" id="CP034456">
    <property type="protein sequence ID" value="QBM86674.1"/>
    <property type="molecule type" value="Genomic_DNA"/>
</dbReference>
<comment type="catalytic activity">
    <reaction evidence="20 21">
        <text>(6S)-5,6,7,8-tetrahydrofolyl-(gamma-L-Glu)(n) + L-glutamate + ATP = (6S)-5,6,7,8-tetrahydrofolyl-(gamma-L-Glu)(n+1) + ADP + phosphate + H(+)</text>
        <dbReference type="Rhea" id="RHEA:10580"/>
        <dbReference type="Rhea" id="RHEA-COMP:14738"/>
        <dbReference type="Rhea" id="RHEA-COMP:14740"/>
        <dbReference type="ChEBI" id="CHEBI:15378"/>
        <dbReference type="ChEBI" id="CHEBI:29985"/>
        <dbReference type="ChEBI" id="CHEBI:30616"/>
        <dbReference type="ChEBI" id="CHEBI:43474"/>
        <dbReference type="ChEBI" id="CHEBI:141005"/>
        <dbReference type="ChEBI" id="CHEBI:456216"/>
        <dbReference type="EC" id="6.3.2.17"/>
    </reaction>
</comment>
<dbReference type="PROSITE" id="PS01011">
    <property type="entry name" value="FOLYLPOLYGLU_SYNT_1"/>
    <property type="match status" value="1"/>
</dbReference>
<keyword evidence="17" id="KW-0472">Membrane</keyword>
<keyword evidence="8" id="KW-0963">Cytoplasm</keyword>
<evidence type="ECO:0000313" key="25">
    <source>
        <dbReference type="Proteomes" id="UP000292447"/>
    </source>
</evidence>
<dbReference type="InterPro" id="IPR036565">
    <property type="entry name" value="Mur-like_cat_sf"/>
</dbReference>
<dbReference type="Proteomes" id="UP000292447">
    <property type="component" value="Chromosome I"/>
</dbReference>
<evidence type="ECO:0000256" key="21">
    <source>
        <dbReference type="PIRNR" id="PIRNR038895"/>
    </source>
</evidence>
<protein>
    <recommendedName>
        <fullName evidence="7 21">Folylpolyglutamate synthase</fullName>
        <ecNumber evidence="6 21">6.3.2.17</ecNumber>
    </recommendedName>
    <alternativeName>
        <fullName evidence="19 21">Folylpoly-gamma-glutamate synthetase</fullName>
    </alternativeName>
    <alternativeName>
        <fullName evidence="18 21">Tetrahydrofolylpolyglutamate synthase</fullName>
    </alternativeName>
</protein>
<keyword evidence="13" id="KW-0999">Mitochondrion inner membrane</keyword>
<evidence type="ECO:0000256" key="18">
    <source>
        <dbReference type="ARBA" id="ARBA00030592"/>
    </source>
</evidence>
<feature type="binding site" evidence="22">
    <location>
        <position position="332"/>
    </location>
    <ligand>
        <name>ATP</name>
        <dbReference type="ChEBI" id="CHEBI:30616"/>
    </ligand>
</feature>
<dbReference type="AlphaFoldDB" id="A0A4P6XM56"/>
<keyword evidence="12 22" id="KW-0547">Nucleotide-binding</keyword>
<evidence type="ECO:0000256" key="10">
    <source>
        <dbReference type="ARBA" id="ARBA00022598"/>
    </source>
</evidence>
<comment type="pathway">
    <text evidence="4 21">Cofactor biosynthesis; tetrahydrofolylpolyglutamate biosynthesis.</text>
</comment>
<dbReference type="InterPro" id="IPR036615">
    <property type="entry name" value="Mur_ligase_C_dom_sf"/>
</dbReference>
<evidence type="ECO:0000256" key="19">
    <source>
        <dbReference type="ARBA" id="ARBA00030876"/>
    </source>
</evidence>
<dbReference type="GO" id="GO:0005743">
    <property type="term" value="C:mitochondrial inner membrane"/>
    <property type="evidence" value="ECO:0007669"/>
    <property type="project" value="UniProtKB-SubCell"/>
</dbReference>
<keyword evidence="11 23" id="KW-0479">Metal-binding</keyword>
<evidence type="ECO:0000256" key="17">
    <source>
        <dbReference type="ARBA" id="ARBA00023136"/>
    </source>
</evidence>
<dbReference type="PROSITE" id="PS01012">
    <property type="entry name" value="FOLYLPOLYGLU_SYNT_2"/>
    <property type="match status" value="1"/>
</dbReference>
<evidence type="ECO:0000256" key="4">
    <source>
        <dbReference type="ARBA" id="ARBA00005150"/>
    </source>
</evidence>
<evidence type="ECO:0000256" key="3">
    <source>
        <dbReference type="ARBA" id="ARBA00004496"/>
    </source>
</evidence>
<dbReference type="SUPFAM" id="SSF53623">
    <property type="entry name" value="MurD-like peptide ligases, catalytic domain"/>
    <property type="match status" value="1"/>
</dbReference>
<evidence type="ECO:0000256" key="8">
    <source>
        <dbReference type="ARBA" id="ARBA00022490"/>
    </source>
</evidence>
<dbReference type="EC" id="6.3.2.17" evidence="6 21"/>
<evidence type="ECO:0000256" key="2">
    <source>
        <dbReference type="ARBA" id="ARBA00004305"/>
    </source>
</evidence>
<dbReference type="GO" id="GO:0004326">
    <property type="term" value="F:tetrahydrofolylpolyglutamate synthase activity"/>
    <property type="evidence" value="ECO:0007669"/>
    <property type="project" value="UniProtKB-EC"/>
</dbReference>
<dbReference type="PIRSF" id="PIRSF038895">
    <property type="entry name" value="FPGS"/>
    <property type="match status" value="1"/>
</dbReference>
<keyword evidence="9 21" id="KW-0554">One-carbon metabolism</keyword>
<dbReference type="GO" id="GO:0005759">
    <property type="term" value="C:mitochondrial matrix"/>
    <property type="evidence" value="ECO:0007669"/>
    <property type="project" value="UniProtKB-SubCell"/>
</dbReference>
<dbReference type="GO" id="GO:0005524">
    <property type="term" value="F:ATP binding"/>
    <property type="evidence" value="ECO:0007669"/>
    <property type="project" value="UniProtKB-KW"/>
</dbReference>
<evidence type="ECO:0000313" key="24">
    <source>
        <dbReference type="EMBL" id="QBM86674.1"/>
    </source>
</evidence>
<keyword evidence="10 21" id="KW-0436">Ligase</keyword>
<feature type="binding site" evidence="23">
    <location>
        <position position="108"/>
    </location>
    <ligand>
        <name>Mg(2+)</name>
        <dbReference type="ChEBI" id="CHEBI:18420"/>
        <label>1</label>
    </ligand>
</feature>
<evidence type="ECO:0000256" key="23">
    <source>
        <dbReference type="PIRSR" id="PIRSR038895-2"/>
    </source>
</evidence>
<dbReference type="InterPro" id="IPR001645">
    <property type="entry name" value="Folylpolyglutamate_synth"/>
</dbReference>
<dbReference type="NCBIfam" id="TIGR01499">
    <property type="entry name" value="folC"/>
    <property type="match status" value="1"/>
</dbReference>
<keyword evidence="16" id="KW-0496">Mitochondrion</keyword>
<evidence type="ECO:0000256" key="14">
    <source>
        <dbReference type="ARBA" id="ARBA00022840"/>
    </source>
</evidence>
<evidence type="ECO:0000256" key="6">
    <source>
        <dbReference type="ARBA" id="ARBA00013025"/>
    </source>
</evidence>
<comment type="subcellular location">
    <subcellularLocation>
        <location evidence="3">Cytoplasm</location>
    </subcellularLocation>
    <subcellularLocation>
        <location evidence="1">Mitochondrion inner membrane</location>
    </subcellularLocation>
    <subcellularLocation>
        <location evidence="2">Mitochondrion matrix</location>
    </subcellularLocation>
</comment>
<dbReference type="GO" id="GO:0046872">
    <property type="term" value="F:metal ion binding"/>
    <property type="evidence" value="ECO:0007669"/>
    <property type="project" value="UniProtKB-KW"/>
</dbReference>